<feature type="compositionally biased region" description="Acidic residues" evidence="3">
    <location>
        <begin position="98"/>
        <end position="107"/>
    </location>
</feature>
<dbReference type="InterPro" id="IPR000300">
    <property type="entry name" value="IPPc"/>
</dbReference>
<keyword evidence="2" id="KW-0378">Hydrolase</keyword>
<evidence type="ECO:0000256" key="2">
    <source>
        <dbReference type="ARBA" id="ARBA00022801"/>
    </source>
</evidence>
<organism evidence="5 6">
    <name type="scientific">Sphagnum troendelagicum</name>
    <dbReference type="NCBI Taxonomy" id="128251"/>
    <lineage>
        <taxon>Eukaryota</taxon>
        <taxon>Viridiplantae</taxon>
        <taxon>Streptophyta</taxon>
        <taxon>Embryophyta</taxon>
        <taxon>Bryophyta</taxon>
        <taxon>Sphagnophytina</taxon>
        <taxon>Sphagnopsida</taxon>
        <taxon>Sphagnales</taxon>
        <taxon>Sphagnaceae</taxon>
        <taxon>Sphagnum</taxon>
    </lineage>
</organism>
<accession>A0ABP0U8Y7</accession>
<evidence type="ECO:0000256" key="1">
    <source>
        <dbReference type="ARBA" id="ARBA00010768"/>
    </source>
</evidence>
<evidence type="ECO:0000259" key="4">
    <source>
        <dbReference type="SMART" id="SM00128"/>
    </source>
</evidence>
<dbReference type="InterPro" id="IPR036691">
    <property type="entry name" value="Endo/exonu/phosph_ase_sf"/>
</dbReference>
<dbReference type="InterPro" id="IPR045849">
    <property type="entry name" value="IP5P_plant"/>
</dbReference>
<comment type="similarity">
    <text evidence="1">Belongs to the inositol polyphosphate 5-phosphatase family.</text>
</comment>
<keyword evidence="6" id="KW-1185">Reference proteome</keyword>
<dbReference type="Gene3D" id="3.60.10.10">
    <property type="entry name" value="Endonuclease/exonuclease/phosphatase"/>
    <property type="match status" value="2"/>
</dbReference>
<evidence type="ECO:0000313" key="6">
    <source>
        <dbReference type="Proteomes" id="UP001497512"/>
    </source>
</evidence>
<dbReference type="Pfam" id="PF22669">
    <property type="entry name" value="Exo_endo_phos2"/>
    <property type="match status" value="1"/>
</dbReference>
<sequence length="611" mass="69964">MISELLELEQPAECFRVRIDSLEIQEKKKLQQLTCEKVADQHFIRNASWVLRAGFLTEIRYQCLQFLPLQFLKRWLTFQVPGDELSCDENSDAKLDDESQEIGDDNESPMKNSSSTMQSEACHQQFVSDREYRIAVGSWNVAGMLPPDDIDLREWLDTSEPADIYVIGFQEIVPLIACNVVCMEDEAPIPIWEGLIHHTLNNKIQVFNADDPLLSYREPPITSQCDVCSHHVPEVSGTNSLLKSVRNEEDELSALLPPEHHLSNSTILHHEQAQINCLTSKQNMSGLENETLDLHPREDSTSIEWSAGATMEDDKESMSFAPSVSSTSAMFSSPCRHNQFLRIVSKQMVGIFITIWIRSDLWHHVHDIKVCSVGCGIFNYLGNKGAVSVSLFLHQTSFCFVCTHLKSGHEEGDELRRNADVAEILRRTTFPRLMKHPRIELPKTIMTHDRIIWLGDLNYRVDAPDEYTWELVNQGAWESLLQKDQLTLEQRAGRVFEGWHENPICFPPTYKFIINSDEYFGKDAPIGTKRRTPAWCDRILWYGKGLRQLEYKQTESQLSDHRPVSSTFMAEVEIKSCVKLKRACSKNAKVEAEELLEPRTTMTISDNIHVL</sequence>
<gene>
    <name evidence="5" type="ORF">CSSPTR1EN2_LOCUS12783</name>
</gene>
<dbReference type="EMBL" id="OZ019894">
    <property type="protein sequence ID" value="CAK9215541.1"/>
    <property type="molecule type" value="Genomic_DNA"/>
</dbReference>
<feature type="domain" description="Inositol polyphosphate-related phosphatase" evidence="4">
    <location>
        <begin position="273"/>
        <end position="576"/>
    </location>
</feature>
<dbReference type="PANTHER" id="PTHR45666:SF22">
    <property type="entry name" value="TYPE I INOSITOL POLYPHOSPHATE 5-PHOSPHATASE 4"/>
    <property type="match status" value="1"/>
</dbReference>
<proteinExistence type="inferred from homology"/>
<protein>
    <recommendedName>
        <fullName evidence="4">Inositol polyphosphate-related phosphatase domain-containing protein</fullName>
    </recommendedName>
</protein>
<dbReference type="Proteomes" id="UP001497512">
    <property type="component" value="Chromosome 2"/>
</dbReference>
<evidence type="ECO:0000313" key="5">
    <source>
        <dbReference type="EMBL" id="CAK9215541.1"/>
    </source>
</evidence>
<evidence type="ECO:0000256" key="3">
    <source>
        <dbReference type="SAM" id="MobiDB-lite"/>
    </source>
</evidence>
<feature type="region of interest" description="Disordered" evidence="3">
    <location>
        <begin position="88"/>
        <end position="116"/>
    </location>
</feature>
<reference evidence="5" key="1">
    <citation type="submission" date="2024-02" db="EMBL/GenBank/DDBJ databases">
        <authorList>
            <consortium name="ELIXIR-Norway"/>
            <consortium name="Elixir Norway"/>
        </authorList>
    </citation>
    <scope>NUCLEOTIDE SEQUENCE</scope>
</reference>
<dbReference type="SMART" id="SM00128">
    <property type="entry name" value="IPPc"/>
    <property type="match status" value="1"/>
</dbReference>
<name>A0ABP0U8Y7_9BRYO</name>
<dbReference type="SUPFAM" id="SSF56219">
    <property type="entry name" value="DNase I-like"/>
    <property type="match status" value="1"/>
</dbReference>
<dbReference type="PANTHER" id="PTHR45666">
    <property type="entry name" value="TYPE IV INOSITOL POLYPHOSPHATE 5-PHOSPHATASE 9"/>
    <property type="match status" value="1"/>
</dbReference>